<evidence type="ECO:0000259" key="4">
    <source>
        <dbReference type="PROSITE" id="PS50118"/>
    </source>
</evidence>
<evidence type="ECO:0000256" key="3">
    <source>
        <dbReference type="SAM" id="MobiDB-lite"/>
    </source>
</evidence>
<keyword evidence="6" id="KW-1185">Reference proteome</keyword>
<evidence type="ECO:0000256" key="2">
    <source>
        <dbReference type="PROSITE-ProRule" id="PRU00267"/>
    </source>
</evidence>
<feature type="DNA-binding region" description="HMG box" evidence="2">
    <location>
        <begin position="56"/>
        <end position="129"/>
    </location>
</feature>
<evidence type="ECO:0000256" key="1">
    <source>
        <dbReference type="ARBA" id="ARBA00023125"/>
    </source>
</evidence>
<keyword evidence="1 2" id="KW-0238">DNA-binding</keyword>
<dbReference type="Gene3D" id="1.10.30.10">
    <property type="entry name" value="High mobility group box domain"/>
    <property type="match status" value="1"/>
</dbReference>
<name>A0A1E4T249_9ASCO</name>
<dbReference type="InterPro" id="IPR036910">
    <property type="entry name" value="HMG_box_dom_sf"/>
</dbReference>
<dbReference type="SMART" id="SM00398">
    <property type="entry name" value="HMG"/>
    <property type="match status" value="1"/>
</dbReference>
<dbReference type="Proteomes" id="UP000094801">
    <property type="component" value="Unassembled WGS sequence"/>
</dbReference>
<protein>
    <recommendedName>
        <fullName evidence="4">HMG box domain-containing protein</fullName>
    </recommendedName>
</protein>
<dbReference type="InterPro" id="IPR009071">
    <property type="entry name" value="HMG_box_dom"/>
</dbReference>
<feature type="domain" description="HMG box" evidence="4">
    <location>
        <begin position="56"/>
        <end position="129"/>
    </location>
</feature>
<proteinExistence type="predicted"/>
<gene>
    <name evidence="5" type="ORF">CANARDRAFT_197623</name>
</gene>
<organism evidence="5 6">
    <name type="scientific">[Candida] arabinofermentans NRRL YB-2248</name>
    <dbReference type="NCBI Taxonomy" id="983967"/>
    <lineage>
        <taxon>Eukaryota</taxon>
        <taxon>Fungi</taxon>
        <taxon>Dikarya</taxon>
        <taxon>Ascomycota</taxon>
        <taxon>Saccharomycotina</taxon>
        <taxon>Pichiomycetes</taxon>
        <taxon>Pichiales</taxon>
        <taxon>Pichiaceae</taxon>
        <taxon>Ogataea</taxon>
        <taxon>Ogataea/Candida clade</taxon>
    </lineage>
</organism>
<evidence type="ECO:0000313" key="6">
    <source>
        <dbReference type="Proteomes" id="UP000094801"/>
    </source>
</evidence>
<feature type="region of interest" description="Disordered" evidence="3">
    <location>
        <begin position="132"/>
        <end position="175"/>
    </location>
</feature>
<feature type="compositionally biased region" description="Basic residues" evidence="3">
    <location>
        <begin position="163"/>
        <end position="175"/>
    </location>
</feature>
<dbReference type="Pfam" id="PF00505">
    <property type="entry name" value="HMG_box"/>
    <property type="match status" value="1"/>
</dbReference>
<dbReference type="GO" id="GO:0003677">
    <property type="term" value="F:DNA binding"/>
    <property type="evidence" value="ECO:0007669"/>
    <property type="project" value="UniProtKB-UniRule"/>
</dbReference>
<dbReference type="OrthoDB" id="5550281at2759"/>
<dbReference type="AlphaFoldDB" id="A0A1E4T249"/>
<dbReference type="InterPro" id="IPR050342">
    <property type="entry name" value="HMGB"/>
</dbReference>
<sequence>SDASKAAVDFFNAVENKPEDNNKMFDMIAPMLNEQVLEEKKDEKKKVKKIKDPNAPRKPLTSFFLYSNAMRDVIVKERALTGESILSQPEIAQETSRRWKDLSDFEKLKWKELYEEQKVMYEEENKKYLLAKETGQPYTPPKRPDVAPTPASAKKSDHEPKKKDKKKKKKDRVPE</sequence>
<dbReference type="SUPFAM" id="SSF47095">
    <property type="entry name" value="HMG-box"/>
    <property type="match status" value="1"/>
</dbReference>
<dbReference type="PANTHER" id="PTHR48112">
    <property type="entry name" value="HIGH MOBILITY GROUP PROTEIN DSP1"/>
    <property type="match status" value="1"/>
</dbReference>
<accession>A0A1E4T249</accession>
<dbReference type="GO" id="GO:0005634">
    <property type="term" value="C:nucleus"/>
    <property type="evidence" value="ECO:0007669"/>
    <property type="project" value="UniProtKB-UniRule"/>
</dbReference>
<keyword evidence="2" id="KW-0539">Nucleus</keyword>
<dbReference type="STRING" id="983967.A0A1E4T249"/>
<dbReference type="PROSITE" id="PS50118">
    <property type="entry name" value="HMG_BOX_2"/>
    <property type="match status" value="1"/>
</dbReference>
<evidence type="ECO:0000313" key="5">
    <source>
        <dbReference type="EMBL" id="ODV85840.1"/>
    </source>
</evidence>
<dbReference type="PANTHER" id="PTHR48112:SF24">
    <property type="entry name" value="HIGH MOBILITY GROUP PROTEIN 1"/>
    <property type="match status" value="1"/>
</dbReference>
<reference evidence="6" key="1">
    <citation type="submission" date="2016-04" db="EMBL/GenBank/DDBJ databases">
        <title>Comparative genomics of biotechnologically important yeasts.</title>
        <authorList>
            <consortium name="DOE Joint Genome Institute"/>
            <person name="Riley R."/>
            <person name="Haridas S."/>
            <person name="Wolfe K.H."/>
            <person name="Lopes M.R."/>
            <person name="Hittinger C.T."/>
            <person name="Goker M."/>
            <person name="Salamov A."/>
            <person name="Wisecaver J."/>
            <person name="Long T.M."/>
            <person name="Aerts A.L."/>
            <person name="Barry K."/>
            <person name="Choi C."/>
            <person name="Clum A."/>
            <person name="Coughlan A.Y."/>
            <person name="Deshpande S."/>
            <person name="Douglass A.P."/>
            <person name="Hanson S.J."/>
            <person name="Klenk H.-P."/>
            <person name="Labutti K."/>
            <person name="Lapidus A."/>
            <person name="Lindquist E."/>
            <person name="Lipzen A."/>
            <person name="Meier-Kolthoff J.P."/>
            <person name="Ohm R.A."/>
            <person name="Otillar R.P."/>
            <person name="Pangilinan J."/>
            <person name="Peng Y."/>
            <person name="Rokas A."/>
            <person name="Rosa C.A."/>
            <person name="Scheuner C."/>
            <person name="Sibirny A.A."/>
            <person name="Slot J.C."/>
            <person name="Stielow J.B."/>
            <person name="Sun H."/>
            <person name="Kurtzman C.P."/>
            <person name="Blackwell M."/>
            <person name="Grigoriev I.V."/>
            <person name="Jeffries T.W."/>
        </authorList>
    </citation>
    <scope>NUCLEOTIDE SEQUENCE [LARGE SCALE GENOMIC DNA]</scope>
    <source>
        <strain evidence="6">NRRL YB-2248</strain>
    </source>
</reference>
<dbReference type="EMBL" id="KV453851">
    <property type="protein sequence ID" value="ODV85840.1"/>
    <property type="molecule type" value="Genomic_DNA"/>
</dbReference>
<feature type="non-terminal residue" evidence="5">
    <location>
        <position position="1"/>
    </location>
</feature>